<dbReference type="InterPro" id="IPR019734">
    <property type="entry name" value="TPR_rpt"/>
</dbReference>
<dbReference type="Gene3D" id="1.25.40.10">
    <property type="entry name" value="Tetratricopeptide repeat domain"/>
    <property type="match status" value="3"/>
</dbReference>
<reference evidence="3" key="1">
    <citation type="journal article" date="2019" name="Int. J. Syst. Evol. Microbiol.">
        <title>The Global Catalogue of Microorganisms (GCM) 10K type strain sequencing project: providing services to taxonomists for standard genome sequencing and annotation.</title>
        <authorList>
            <consortium name="The Broad Institute Genomics Platform"/>
            <consortium name="The Broad Institute Genome Sequencing Center for Infectious Disease"/>
            <person name="Wu L."/>
            <person name="Ma J."/>
        </authorList>
    </citation>
    <scope>NUCLEOTIDE SEQUENCE [LARGE SCALE GENOMIC DNA]</scope>
    <source>
        <strain evidence="3">KCTC 52274</strain>
    </source>
</reference>
<name>A0ABW5LH42_9FLAO</name>
<dbReference type="PROSITE" id="PS50005">
    <property type="entry name" value="TPR"/>
    <property type="match status" value="2"/>
</dbReference>
<feature type="repeat" description="TPR" evidence="1">
    <location>
        <begin position="80"/>
        <end position="113"/>
    </location>
</feature>
<evidence type="ECO:0000256" key="1">
    <source>
        <dbReference type="PROSITE-ProRule" id="PRU00339"/>
    </source>
</evidence>
<dbReference type="InterPro" id="IPR011990">
    <property type="entry name" value="TPR-like_helical_dom_sf"/>
</dbReference>
<protein>
    <submittedName>
        <fullName evidence="2">Tetratricopeptide repeat protein</fullName>
    </submittedName>
</protein>
<dbReference type="Proteomes" id="UP001597319">
    <property type="component" value="Unassembled WGS sequence"/>
</dbReference>
<feature type="repeat" description="TPR" evidence="1">
    <location>
        <begin position="319"/>
        <end position="352"/>
    </location>
</feature>
<dbReference type="SUPFAM" id="SSF48452">
    <property type="entry name" value="TPR-like"/>
    <property type="match status" value="2"/>
</dbReference>
<dbReference type="RefSeq" id="WP_378293188.1">
    <property type="nucleotide sequence ID" value="NZ_JBHULE010000019.1"/>
</dbReference>
<sequence>MTKYWQHIIISMIFLGGGSNVVFSQEPESLKKIEILDDLGDVSDVFRESFFEALKQRAITNYDKAISALERCIETNPKPIALYHELGKNYLDLKVYDQAENNFKKVLEEKPNDRYVLELLFEVYFKQRKYTESIEVVEKLAAFDSMYKEQLANLYFLEERYDDALRVVDELIEELGMDSYRDKLRKKIALKISNPDSQITRLEEKIAENPKEEQNYLNLIYLYGQDNQVDKAFGTAQLLLEQKPKSQLAHLALYKFYLDNNNTDEAISSMKIVLASDKIDAESKYKVINDFLIFVDKNPSYESKLIEVTKVFSEDSGSSKVFTEIGNYFYEKDKKEVALNYYERGLKDNASNFGILKKMLLLQLDLKRYEKVKEGSELAIEMYPSQPILYLVNGVSMVNLNKYEEAIDILSIGMDYIIDDLKMESDFYDQIGEAYLKMGNQAKASEYKERSIQLKKKS</sequence>
<proteinExistence type="predicted"/>
<keyword evidence="1" id="KW-0802">TPR repeat</keyword>
<evidence type="ECO:0000313" key="3">
    <source>
        <dbReference type="Proteomes" id="UP001597319"/>
    </source>
</evidence>
<evidence type="ECO:0000313" key="2">
    <source>
        <dbReference type="EMBL" id="MFD2563611.1"/>
    </source>
</evidence>
<accession>A0ABW5LH42</accession>
<dbReference type="EMBL" id="JBHULE010000019">
    <property type="protein sequence ID" value="MFD2563611.1"/>
    <property type="molecule type" value="Genomic_DNA"/>
</dbReference>
<organism evidence="2 3">
    <name type="scientific">Aquimarina rubra</name>
    <dbReference type="NCBI Taxonomy" id="1920033"/>
    <lineage>
        <taxon>Bacteria</taxon>
        <taxon>Pseudomonadati</taxon>
        <taxon>Bacteroidota</taxon>
        <taxon>Flavobacteriia</taxon>
        <taxon>Flavobacteriales</taxon>
        <taxon>Flavobacteriaceae</taxon>
        <taxon>Aquimarina</taxon>
    </lineage>
</organism>
<dbReference type="PROSITE" id="PS50293">
    <property type="entry name" value="TPR_REGION"/>
    <property type="match status" value="1"/>
</dbReference>
<keyword evidence="3" id="KW-1185">Reference proteome</keyword>
<dbReference type="PANTHER" id="PTHR12558:SF13">
    <property type="entry name" value="CELL DIVISION CYCLE PROTEIN 27 HOMOLOG"/>
    <property type="match status" value="1"/>
</dbReference>
<gene>
    <name evidence="2" type="ORF">ACFSR1_13105</name>
</gene>
<dbReference type="Pfam" id="PF13181">
    <property type="entry name" value="TPR_8"/>
    <property type="match status" value="2"/>
</dbReference>
<dbReference type="PANTHER" id="PTHR12558">
    <property type="entry name" value="CELL DIVISION CYCLE 16,23,27"/>
    <property type="match status" value="1"/>
</dbReference>
<comment type="caution">
    <text evidence="2">The sequence shown here is derived from an EMBL/GenBank/DDBJ whole genome shotgun (WGS) entry which is preliminary data.</text>
</comment>
<dbReference type="SMART" id="SM00028">
    <property type="entry name" value="TPR"/>
    <property type="match status" value="5"/>
</dbReference>